<dbReference type="PANTHER" id="PTHR20932:SF36">
    <property type="entry name" value="OS03G0110600 PROTEIN"/>
    <property type="match status" value="1"/>
</dbReference>
<dbReference type="EMBL" id="JACGCM010001965">
    <property type="protein sequence ID" value="KAF6146579.1"/>
    <property type="molecule type" value="Genomic_DNA"/>
</dbReference>
<evidence type="ECO:0000256" key="1">
    <source>
        <dbReference type="SAM" id="Phobius"/>
    </source>
</evidence>
<gene>
    <name evidence="2" type="ORF">GIB67_008865</name>
</gene>
<proteinExistence type="predicted"/>
<keyword evidence="1" id="KW-0812">Transmembrane</keyword>
<keyword evidence="1" id="KW-0472">Membrane</keyword>
<accession>A0A7J7LVH2</accession>
<protein>
    <recommendedName>
        <fullName evidence="4">Transmembrane protein</fullName>
    </recommendedName>
</protein>
<organism evidence="2 3">
    <name type="scientific">Kingdonia uniflora</name>
    <dbReference type="NCBI Taxonomy" id="39325"/>
    <lineage>
        <taxon>Eukaryota</taxon>
        <taxon>Viridiplantae</taxon>
        <taxon>Streptophyta</taxon>
        <taxon>Embryophyta</taxon>
        <taxon>Tracheophyta</taxon>
        <taxon>Spermatophyta</taxon>
        <taxon>Magnoliopsida</taxon>
        <taxon>Ranunculales</taxon>
        <taxon>Circaeasteraceae</taxon>
        <taxon>Kingdonia</taxon>
    </lineage>
</organism>
<feature type="transmembrane region" description="Helical" evidence="1">
    <location>
        <begin position="49"/>
        <end position="72"/>
    </location>
</feature>
<dbReference type="Proteomes" id="UP000541444">
    <property type="component" value="Unassembled WGS sequence"/>
</dbReference>
<evidence type="ECO:0000313" key="3">
    <source>
        <dbReference type="Proteomes" id="UP000541444"/>
    </source>
</evidence>
<reference evidence="2 3" key="1">
    <citation type="journal article" date="2020" name="IScience">
        <title>Genome Sequencing of the Endangered Kingdonia uniflora (Circaeasteraceae, Ranunculales) Reveals Potential Mechanisms of Evolutionary Specialization.</title>
        <authorList>
            <person name="Sun Y."/>
            <person name="Deng T."/>
            <person name="Zhang A."/>
            <person name="Moore M.J."/>
            <person name="Landis J.B."/>
            <person name="Lin N."/>
            <person name="Zhang H."/>
            <person name="Zhang X."/>
            <person name="Huang J."/>
            <person name="Zhang X."/>
            <person name="Sun H."/>
            <person name="Wang H."/>
        </authorList>
    </citation>
    <scope>NUCLEOTIDE SEQUENCE [LARGE SCALE GENOMIC DNA]</scope>
    <source>
        <strain evidence="2">TB1705</strain>
        <tissue evidence="2">Leaf</tissue>
    </source>
</reference>
<dbReference type="AlphaFoldDB" id="A0A7J7LVH2"/>
<dbReference type="OrthoDB" id="1000182at2759"/>
<dbReference type="PANTHER" id="PTHR20932">
    <property type="entry name" value="LYSM AND PUTATIVE PEPTIDOGLYCAN-BINDING DOMAIN-CONTAINING PROTEIN"/>
    <property type="match status" value="1"/>
</dbReference>
<keyword evidence="3" id="KW-1185">Reference proteome</keyword>
<comment type="caution">
    <text evidence="2">The sequence shown here is derived from an EMBL/GenBank/DDBJ whole genome shotgun (WGS) entry which is preliminary data.</text>
</comment>
<dbReference type="InterPro" id="IPR045030">
    <property type="entry name" value="LYSM1-4"/>
</dbReference>
<keyword evidence="1" id="KW-1133">Transmembrane helix</keyword>
<sequence length="126" mass="14588">MKRKRSVKENIWKVEKPKELEKKRMEMEKFGARENVEGYNRYGEKKLRLTLFQVSAMPFRIYLVATIVLMVADVKKMNGLVTDLQMFALKSLRIPLPGRHPLSPNLSNGSATSSNLITHLRILFLN</sequence>
<name>A0A7J7LVH2_9MAGN</name>
<evidence type="ECO:0008006" key="4">
    <source>
        <dbReference type="Google" id="ProtNLM"/>
    </source>
</evidence>
<evidence type="ECO:0000313" key="2">
    <source>
        <dbReference type="EMBL" id="KAF6146579.1"/>
    </source>
</evidence>